<dbReference type="Proteomes" id="UP001229421">
    <property type="component" value="Unassembled WGS sequence"/>
</dbReference>
<organism evidence="2 3">
    <name type="scientific">Tagetes erecta</name>
    <name type="common">African marigold</name>
    <dbReference type="NCBI Taxonomy" id="13708"/>
    <lineage>
        <taxon>Eukaryota</taxon>
        <taxon>Viridiplantae</taxon>
        <taxon>Streptophyta</taxon>
        <taxon>Embryophyta</taxon>
        <taxon>Tracheophyta</taxon>
        <taxon>Spermatophyta</taxon>
        <taxon>Magnoliopsida</taxon>
        <taxon>eudicotyledons</taxon>
        <taxon>Gunneridae</taxon>
        <taxon>Pentapetalae</taxon>
        <taxon>asterids</taxon>
        <taxon>campanulids</taxon>
        <taxon>Asterales</taxon>
        <taxon>Asteraceae</taxon>
        <taxon>Asteroideae</taxon>
        <taxon>Heliantheae alliance</taxon>
        <taxon>Tageteae</taxon>
        <taxon>Tagetes</taxon>
    </lineage>
</organism>
<evidence type="ECO:0000313" key="3">
    <source>
        <dbReference type="Proteomes" id="UP001229421"/>
    </source>
</evidence>
<dbReference type="AlphaFoldDB" id="A0AAD8L8P9"/>
<feature type="region of interest" description="Disordered" evidence="1">
    <location>
        <begin position="1"/>
        <end position="25"/>
    </location>
</feature>
<reference evidence="2" key="1">
    <citation type="journal article" date="2023" name="bioRxiv">
        <title>Improved chromosome-level genome assembly for marigold (Tagetes erecta).</title>
        <authorList>
            <person name="Jiang F."/>
            <person name="Yuan L."/>
            <person name="Wang S."/>
            <person name="Wang H."/>
            <person name="Xu D."/>
            <person name="Wang A."/>
            <person name="Fan W."/>
        </authorList>
    </citation>
    <scope>NUCLEOTIDE SEQUENCE</scope>
    <source>
        <strain evidence="2">WSJ</strain>
        <tissue evidence="2">Leaf</tissue>
    </source>
</reference>
<gene>
    <name evidence="2" type="ORF">QVD17_03649</name>
</gene>
<name>A0AAD8L8P9_TARER</name>
<protein>
    <submittedName>
        <fullName evidence="2">Uncharacterized protein</fullName>
    </submittedName>
</protein>
<keyword evidence="3" id="KW-1185">Reference proteome</keyword>
<proteinExistence type="predicted"/>
<comment type="caution">
    <text evidence="2">The sequence shown here is derived from an EMBL/GenBank/DDBJ whole genome shotgun (WGS) entry which is preliminary data.</text>
</comment>
<evidence type="ECO:0000313" key="2">
    <source>
        <dbReference type="EMBL" id="KAK1437849.1"/>
    </source>
</evidence>
<dbReference type="EMBL" id="JAUHHV010000001">
    <property type="protein sequence ID" value="KAK1437849.1"/>
    <property type="molecule type" value="Genomic_DNA"/>
</dbReference>
<sequence>MEYVDSLGNKGKTIPGGSGLRLTQQTNTLPSILDVSTQTKQTRTNFCSITINKQAAGVFSSQLPTPISGERHSLCSHRTGY</sequence>
<accession>A0AAD8L8P9</accession>
<evidence type="ECO:0000256" key="1">
    <source>
        <dbReference type="SAM" id="MobiDB-lite"/>
    </source>
</evidence>